<keyword evidence="4" id="KW-1185">Reference proteome</keyword>
<dbReference type="EMBL" id="CAADRA010005151">
    <property type="protein sequence ID" value="VFT86075.1"/>
    <property type="molecule type" value="Genomic_DNA"/>
</dbReference>
<evidence type="ECO:0000313" key="2">
    <source>
        <dbReference type="EMBL" id="KAF0700284.1"/>
    </source>
</evidence>
<evidence type="ECO:0000313" key="3">
    <source>
        <dbReference type="EMBL" id="VFT86075.1"/>
    </source>
</evidence>
<feature type="domain" description="DUF7920" evidence="1">
    <location>
        <begin position="197"/>
        <end position="400"/>
    </location>
</feature>
<dbReference type="EMBL" id="VJMH01005130">
    <property type="protein sequence ID" value="KAF0700284.1"/>
    <property type="molecule type" value="Genomic_DNA"/>
</dbReference>
<dbReference type="Proteomes" id="UP000332933">
    <property type="component" value="Unassembled WGS sequence"/>
</dbReference>
<proteinExistence type="predicted"/>
<organism evidence="3 4">
    <name type="scientific">Aphanomyces stellatus</name>
    <dbReference type="NCBI Taxonomy" id="120398"/>
    <lineage>
        <taxon>Eukaryota</taxon>
        <taxon>Sar</taxon>
        <taxon>Stramenopiles</taxon>
        <taxon>Oomycota</taxon>
        <taxon>Saprolegniomycetes</taxon>
        <taxon>Saprolegniales</taxon>
        <taxon>Verrucalvaceae</taxon>
        <taxon>Aphanomyces</taxon>
    </lineage>
</organism>
<accession>A0A485KME1</accession>
<evidence type="ECO:0000313" key="4">
    <source>
        <dbReference type="Proteomes" id="UP000332933"/>
    </source>
</evidence>
<dbReference type="AlphaFoldDB" id="A0A485KME1"/>
<gene>
    <name evidence="3" type="primary">Aste57867_9192</name>
    <name evidence="2" type="ORF">As57867_009156</name>
    <name evidence="3" type="ORF">ASTE57867_9192</name>
</gene>
<sequence>MLFAPPHATLSPQIMRLIDGIMADAPTQHIVHYMKGLDQVRAFMAQTHGQADGTPLSFEDMIARESSIWQEHYEKAKKAKDAMASARPTLNFLPNVVGIDIRVHARGRPDDAIYNASEYARKYLPRGNYIAEWRVSDNRVLYFPMVRAYPKFTGHEDDGELASEGGSSDDNSVTSEALSKYFTEPASATRAVISTVKENGEAAHLAVLKLDNGSYVYLVGSKNVHMAIQSEADIEPACQIGMTAPGQNPFAGAKPVAYGIMRMLSALEPEKRTAFCEFLWQTRLTASFELLCPGHQHVELLDVPFDTPVLFGFSLPTMQTMPGVEVCVNPLLGYALARACGVRTVHFEVVPYTGDEFKSVLQAIKRGYQTEGKVNLYVNGAGHVIGLQKYKTAWYVSLRAIREKAKSFLTNVLGKKQMAVGDALVDSHKSIEKRFRAIRTFLGLSAASTDQYAALGKAFVTYIADVRLANCGGSEVAMRTVQHDVVDLFPVVWQAFLQATGANDRIDSST</sequence>
<dbReference type="PANTHER" id="PTHR38566">
    <property type="entry name" value="RNA_LIG_T4_1 DOMAIN-CONTAINING PROTEIN"/>
    <property type="match status" value="1"/>
</dbReference>
<dbReference type="PANTHER" id="PTHR38566:SF1">
    <property type="entry name" value="CHROMOSOME UNDETERMINED SCAFFOLD_18, WHOLE GENOME SHOTGUN SEQUENCE"/>
    <property type="match status" value="1"/>
</dbReference>
<evidence type="ECO:0000259" key="1">
    <source>
        <dbReference type="Pfam" id="PF25536"/>
    </source>
</evidence>
<dbReference type="Pfam" id="PF25536">
    <property type="entry name" value="DUF7920"/>
    <property type="match status" value="1"/>
</dbReference>
<dbReference type="OrthoDB" id="430647at2759"/>
<reference evidence="2" key="2">
    <citation type="submission" date="2019-06" db="EMBL/GenBank/DDBJ databases">
        <title>Genomics analysis of Aphanomyces spp. identifies a new class of oomycete effector associated with host adaptation.</title>
        <authorList>
            <person name="Gaulin E."/>
        </authorList>
    </citation>
    <scope>NUCLEOTIDE SEQUENCE</scope>
    <source>
        <strain evidence="2">CBS 578.67</strain>
    </source>
</reference>
<protein>
    <submittedName>
        <fullName evidence="3">Aste57867_9192 protein</fullName>
    </submittedName>
</protein>
<dbReference type="InterPro" id="IPR057680">
    <property type="entry name" value="DUF7920"/>
</dbReference>
<reference evidence="3 4" key="1">
    <citation type="submission" date="2019-03" db="EMBL/GenBank/DDBJ databases">
        <authorList>
            <person name="Gaulin E."/>
            <person name="Dumas B."/>
        </authorList>
    </citation>
    <scope>NUCLEOTIDE SEQUENCE [LARGE SCALE GENOMIC DNA]</scope>
    <source>
        <strain evidence="3">CBS 568.67</strain>
    </source>
</reference>
<name>A0A485KME1_9STRA</name>